<comment type="caution">
    <text evidence="2">The sequence shown here is derived from an EMBL/GenBank/DDBJ whole genome shotgun (WGS) entry which is preliminary data.</text>
</comment>
<organism evidence="2">
    <name type="scientific">marine sediment metagenome</name>
    <dbReference type="NCBI Taxonomy" id="412755"/>
    <lineage>
        <taxon>unclassified sequences</taxon>
        <taxon>metagenomes</taxon>
        <taxon>ecological metagenomes</taxon>
    </lineage>
</organism>
<dbReference type="SUPFAM" id="SSF46689">
    <property type="entry name" value="Homeodomain-like"/>
    <property type="match status" value="1"/>
</dbReference>
<dbReference type="EMBL" id="BARS01007577">
    <property type="protein sequence ID" value="GAF67505.1"/>
    <property type="molecule type" value="Genomic_DNA"/>
</dbReference>
<evidence type="ECO:0008006" key="3">
    <source>
        <dbReference type="Google" id="ProtNLM"/>
    </source>
</evidence>
<proteinExistence type="predicted"/>
<feature type="region of interest" description="Disordered" evidence="1">
    <location>
        <begin position="47"/>
        <end position="66"/>
    </location>
</feature>
<reference evidence="2" key="1">
    <citation type="journal article" date="2014" name="Front. Microbiol.">
        <title>High frequency of phylogenetically diverse reductive dehalogenase-homologous genes in deep subseafloor sedimentary metagenomes.</title>
        <authorList>
            <person name="Kawai M."/>
            <person name="Futagami T."/>
            <person name="Toyoda A."/>
            <person name="Takaki Y."/>
            <person name="Nishi S."/>
            <person name="Hori S."/>
            <person name="Arai W."/>
            <person name="Tsubouchi T."/>
            <person name="Morono Y."/>
            <person name="Uchiyama I."/>
            <person name="Ito T."/>
            <person name="Fujiyama A."/>
            <person name="Inagaki F."/>
            <person name="Takami H."/>
        </authorList>
    </citation>
    <scope>NUCLEOTIDE SEQUENCE</scope>
    <source>
        <strain evidence="2">Expedition CK06-06</strain>
    </source>
</reference>
<gene>
    <name evidence="2" type="ORF">S01H1_14550</name>
</gene>
<name>X0SUP9_9ZZZZ</name>
<dbReference type="Gene3D" id="1.10.10.60">
    <property type="entry name" value="Homeodomain-like"/>
    <property type="match status" value="1"/>
</dbReference>
<dbReference type="InterPro" id="IPR009057">
    <property type="entry name" value="Homeodomain-like_sf"/>
</dbReference>
<feature type="non-terminal residue" evidence="2">
    <location>
        <position position="1"/>
    </location>
</feature>
<accession>X0SUP9</accession>
<dbReference type="AlphaFoldDB" id="X0SUP9"/>
<sequence length="66" mass="7593">GNGTKKQLEICNEYLNGENGPELAKKHDVSIGLIYSILRKFNVERRSRKGLSLSQKHRDKLKRAKK</sequence>
<evidence type="ECO:0000313" key="2">
    <source>
        <dbReference type="EMBL" id="GAF67505.1"/>
    </source>
</evidence>
<feature type="compositionally biased region" description="Basic residues" evidence="1">
    <location>
        <begin position="55"/>
        <end position="66"/>
    </location>
</feature>
<protein>
    <recommendedName>
        <fullName evidence="3">Mor transcription activator domain-containing protein</fullName>
    </recommendedName>
</protein>
<evidence type="ECO:0000256" key="1">
    <source>
        <dbReference type="SAM" id="MobiDB-lite"/>
    </source>
</evidence>